<reference evidence="1 2" key="1">
    <citation type="journal article" date="2016" name="Nat. Commun.">
        <title>Thousands of microbial genomes shed light on interconnected biogeochemical processes in an aquifer system.</title>
        <authorList>
            <person name="Anantharaman K."/>
            <person name="Brown C.T."/>
            <person name="Hug L.A."/>
            <person name="Sharon I."/>
            <person name="Castelle C.J."/>
            <person name="Probst A.J."/>
            <person name="Thomas B.C."/>
            <person name="Singh A."/>
            <person name="Wilkins M.J."/>
            <person name="Karaoz U."/>
            <person name="Brodie E.L."/>
            <person name="Williams K.H."/>
            <person name="Hubbard S.S."/>
            <person name="Banfield J.F."/>
        </authorList>
    </citation>
    <scope>NUCLEOTIDE SEQUENCE [LARGE SCALE GENOMIC DNA]</scope>
</reference>
<evidence type="ECO:0000313" key="2">
    <source>
        <dbReference type="Proteomes" id="UP000176422"/>
    </source>
</evidence>
<organism evidence="1 2">
    <name type="scientific">Candidatus Wolfebacteria bacterium RIFOXYB1_FULL_54_12</name>
    <dbReference type="NCBI Taxonomy" id="1802559"/>
    <lineage>
        <taxon>Bacteria</taxon>
        <taxon>Candidatus Wolfeibacteriota</taxon>
    </lineage>
</organism>
<dbReference type="STRING" id="1802559.A2372_03655"/>
<proteinExistence type="predicted"/>
<name>A0A1F8DYT4_9BACT</name>
<dbReference type="Proteomes" id="UP000176422">
    <property type="component" value="Unassembled WGS sequence"/>
</dbReference>
<dbReference type="AlphaFoldDB" id="A0A1F8DYT4"/>
<protein>
    <submittedName>
        <fullName evidence="1">Uncharacterized protein</fullName>
    </submittedName>
</protein>
<accession>A0A1F8DYT4</accession>
<dbReference type="EMBL" id="MGIT01000002">
    <property type="protein sequence ID" value="OGM92915.1"/>
    <property type="molecule type" value="Genomic_DNA"/>
</dbReference>
<evidence type="ECO:0000313" key="1">
    <source>
        <dbReference type="EMBL" id="OGM92915.1"/>
    </source>
</evidence>
<sequence length="194" mass="21718">MLIAQNITPQVKMGRTRAKSSSVMRQQMTLSQGIIPAVRGEYYSYSSVFTKERPLYVLMKCKSNKARLISEAPNLGSEINALFQFNEGNSRVLSIKEANTLGLLESVYSKGAFGDTWFAPTNLTPGQFMKLRARKKTEELVRACRAAIAERQVAIELREELVVALMTDGGKYGMFLVEEITIFSIQIEACHILL</sequence>
<comment type="caution">
    <text evidence="1">The sequence shown here is derived from an EMBL/GenBank/DDBJ whole genome shotgun (WGS) entry which is preliminary data.</text>
</comment>
<gene>
    <name evidence="1" type="ORF">A2372_03655</name>
</gene>